<evidence type="ECO:0000256" key="1">
    <source>
        <dbReference type="SAM" id="Phobius"/>
    </source>
</evidence>
<dbReference type="AlphaFoldDB" id="A0A372JRW4"/>
<dbReference type="RefSeq" id="WP_117356365.1">
    <property type="nucleotide sequence ID" value="NZ_QURH01000105.1"/>
</dbReference>
<dbReference type="EMBL" id="QURH01000105">
    <property type="protein sequence ID" value="RFU42689.1"/>
    <property type="molecule type" value="Genomic_DNA"/>
</dbReference>
<sequence length="118" mass="12608">MRIVPGRSNGRWLSPAVPTIATCVLAALWGFSAFGGWSDEAFCGEASAHDADCGDAVLRYVWLSVPAAFVGLGIGVMSWLLPGVRRRPGLLARNLSIAVCFWVLAETIMFVGGFLAKH</sequence>
<proteinExistence type="predicted"/>
<feature type="transmembrane region" description="Helical" evidence="1">
    <location>
        <begin position="12"/>
        <end position="31"/>
    </location>
</feature>
<evidence type="ECO:0000313" key="3">
    <source>
        <dbReference type="Proteomes" id="UP000261811"/>
    </source>
</evidence>
<reference evidence="2 3" key="1">
    <citation type="submission" date="2018-08" db="EMBL/GenBank/DDBJ databases">
        <title>Actinomadura jelena sp. nov., a novel Actinomycete isolated from soil in Chad.</title>
        <authorList>
            <person name="Shi L."/>
        </authorList>
    </citation>
    <scope>NUCLEOTIDE SEQUENCE [LARGE SCALE GENOMIC DNA]</scope>
    <source>
        <strain evidence="2 3">NEAU-G17</strain>
    </source>
</reference>
<name>A0A372JRW4_9ACTN</name>
<dbReference type="OrthoDB" id="3538434at2"/>
<feature type="transmembrane region" description="Helical" evidence="1">
    <location>
        <begin position="94"/>
        <end position="116"/>
    </location>
</feature>
<organism evidence="2 3">
    <name type="scientific">Actinomadura logoneensis</name>
    <dbReference type="NCBI Taxonomy" id="2293572"/>
    <lineage>
        <taxon>Bacteria</taxon>
        <taxon>Bacillati</taxon>
        <taxon>Actinomycetota</taxon>
        <taxon>Actinomycetes</taxon>
        <taxon>Streptosporangiales</taxon>
        <taxon>Thermomonosporaceae</taxon>
        <taxon>Actinomadura</taxon>
    </lineage>
</organism>
<keyword evidence="1" id="KW-1133">Transmembrane helix</keyword>
<accession>A0A372JRW4</accession>
<comment type="caution">
    <text evidence="2">The sequence shown here is derived from an EMBL/GenBank/DDBJ whole genome shotgun (WGS) entry which is preliminary data.</text>
</comment>
<feature type="transmembrane region" description="Helical" evidence="1">
    <location>
        <begin position="60"/>
        <end position="82"/>
    </location>
</feature>
<gene>
    <name evidence="2" type="ORF">DZF91_05275</name>
</gene>
<dbReference type="Proteomes" id="UP000261811">
    <property type="component" value="Unassembled WGS sequence"/>
</dbReference>
<evidence type="ECO:0000313" key="2">
    <source>
        <dbReference type="EMBL" id="RFU42689.1"/>
    </source>
</evidence>
<protein>
    <submittedName>
        <fullName evidence="2">Uncharacterized protein</fullName>
    </submittedName>
</protein>
<keyword evidence="1" id="KW-0472">Membrane</keyword>
<keyword evidence="3" id="KW-1185">Reference proteome</keyword>
<keyword evidence="1" id="KW-0812">Transmembrane</keyword>